<gene>
    <name evidence="1" type="ORF">C0216_32370</name>
</gene>
<protein>
    <recommendedName>
        <fullName evidence="3">DUF4034 domain-containing protein</fullName>
    </recommendedName>
</protein>
<evidence type="ECO:0000313" key="2">
    <source>
        <dbReference type="Proteomes" id="UP000252004"/>
    </source>
</evidence>
<organism evidence="1 2">
    <name type="scientific">Streptomyces globosus</name>
    <dbReference type="NCBI Taxonomy" id="68209"/>
    <lineage>
        <taxon>Bacteria</taxon>
        <taxon>Bacillati</taxon>
        <taxon>Actinomycetota</taxon>
        <taxon>Actinomycetes</taxon>
        <taxon>Kitasatosporales</taxon>
        <taxon>Streptomycetaceae</taxon>
        <taxon>Streptomyces</taxon>
    </lineage>
</organism>
<dbReference type="OrthoDB" id="7171245at2"/>
<name>A0A344UBB2_9ACTN</name>
<accession>A0A344UBB2</accession>
<dbReference type="KEGG" id="sgz:C0216_32370"/>
<evidence type="ECO:0000313" key="1">
    <source>
        <dbReference type="EMBL" id="AXE28183.1"/>
    </source>
</evidence>
<geneLocation type="plasmid" evidence="1 2">
    <name>unnamed2</name>
</geneLocation>
<keyword evidence="1" id="KW-0614">Plasmid</keyword>
<sequence>MEKDCGDPAVTRVREAAEAGDWAGVRDGLAARPDNGDRAGMLWTLSEVAGVEEWIHRAIAAEPDSALPLLVAGTRYVGWGWEARTGARATHVSRAQFEVFHERLRRAETFLYAAAEREPDWVSPWQVLQTSGRGLEVGPVVAQRRFEAVVRRDPFHLRAHQQHLQQVCRKWGGSHEEMHAFARASMLKAPEGSLLGQLVALAHIEHWLDLDGEACAQYMRGSDVVRSLREAADRSVLHAGFAAGDGRVQACNSFAMAFALAGDKEYARRCFDATGGVVSEFPWYYINGGDPVAAYRNYRSSVGA</sequence>
<dbReference type="Proteomes" id="UP000252004">
    <property type="component" value="Plasmid unnamed2"/>
</dbReference>
<dbReference type="EMBL" id="CP030864">
    <property type="protein sequence ID" value="AXE28183.1"/>
    <property type="molecule type" value="Genomic_DNA"/>
</dbReference>
<evidence type="ECO:0008006" key="3">
    <source>
        <dbReference type="Google" id="ProtNLM"/>
    </source>
</evidence>
<proteinExistence type="predicted"/>
<reference evidence="1 2" key="1">
    <citation type="submission" date="2018-01" db="EMBL/GenBank/DDBJ databases">
        <title>Draft genome Sequence of streptomyces globosus LZH-48.</title>
        <authorList>
            <person name="Ran K."/>
            <person name="Li Z."/>
            <person name="Wei S."/>
            <person name="Dong R."/>
        </authorList>
    </citation>
    <scope>NUCLEOTIDE SEQUENCE [LARGE SCALE GENOMIC DNA]</scope>
    <source>
        <strain evidence="1 2">LZH-48</strain>
        <plasmid evidence="1 2">unnamed2</plasmid>
    </source>
</reference>
<dbReference type="AlphaFoldDB" id="A0A344UBB2"/>
<keyword evidence="2" id="KW-1185">Reference proteome</keyword>